<proteinExistence type="predicted"/>
<protein>
    <submittedName>
        <fullName evidence="2">Cystatin domain-containing protein</fullName>
    </submittedName>
</protein>
<name>A0A0K0FEN9_STRVS</name>
<sequence>MMERADNVKELAKHAIEATKSEDNMNTGHYDISKYDSKRMILVKMNNVEENVGSKFNFFYQELFFVTRQVDKKVYYKKKGSEK</sequence>
<evidence type="ECO:0000313" key="1">
    <source>
        <dbReference type="Proteomes" id="UP000035680"/>
    </source>
</evidence>
<reference evidence="2" key="2">
    <citation type="submission" date="2015-08" db="UniProtKB">
        <authorList>
            <consortium name="WormBaseParasite"/>
        </authorList>
    </citation>
    <scope>IDENTIFICATION</scope>
</reference>
<keyword evidence="1" id="KW-1185">Reference proteome</keyword>
<evidence type="ECO:0000313" key="2">
    <source>
        <dbReference type="WBParaSite" id="SVE_0732400.1"/>
    </source>
</evidence>
<reference evidence="1" key="1">
    <citation type="submission" date="2014-07" db="EMBL/GenBank/DDBJ databases">
        <authorList>
            <person name="Martin A.A"/>
            <person name="De Silva N."/>
        </authorList>
    </citation>
    <scope>NUCLEOTIDE SEQUENCE</scope>
</reference>
<dbReference type="AlphaFoldDB" id="A0A0K0FEN9"/>
<accession>A0A0K0FEN9</accession>
<organism evidence="1 2">
    <name type="scientific">Strongyloides venezuelensis</name>
    <name type="common">Threadworm</name>
    <dbReference type="NCBI Taxonomy" id="75913"/>
    <lineage>
        <taxon>Eukaryota</taxon>
        <taxon>Metazoa</taxon>
        <taxon>Ecdysozoa</taxon>
        <taxon>Nematoda</taxon>
        <taxon>Chromadorea</taxon>
        <taxon>Rhabditida</taxon>
        <taxon>Tylenchina</taxon>
        <taxon>Panagrolaimomorpha</taxon>
        <taxon>Strongyloidoidea</taxon>
        <taxon>Strongyloididae</taxon>
        <taxon>Strongyloides</taxon>
    </lineage>
</organism>
<dbReference type="WBParaSite" id="SVE_0732400.1">
    <property type="protein sequence ID" value="SVE_0732400.1"/>
    <property type="gene ID" value="SVE_0732400"/>
</dbReference>
<dbReference type="Proteomes" id="UP000035680">
    <property type="component" value="Unassembled WGS sequence"/>
</dbReference>